<dbReference type="InterPro" id="IPR000030">
    <property type="entry name" value="PPE_dom"/>
</dbReference>
<name>A0A318K413_9NOCA</name>
<dbReference type="EMBL" id="QJKF01000003">
    <property type="protein sequence ID" value="PXX66581.1"/>
    <property type="molecule type" value="Genomic_DNA"/>
</dbReference>
<evidence type="ECO:0000313" key="5">
    <source>
        <dbReference type="Proteomes" id="UP000247569"/>
    </source>
</evidence>
<protein>
    <submittedName>
        <fullName evidence="4">PPE family protein</fullName>
    </submittedName>
</protein>
<feature type="region of interest" description="Disordered" evidence="2">
    <location>
        <begin position="315"/>
        <end position="335"/>
    </location>
</feature>
<dbReference type="Gene3D" id="1.20.1260.20">
    <property type="entry name" value="PPE superfamily"/>
    <property type="match status" value="1"/>
</dbReference>
<evidence type="ECO:0000313" key="4">
    <source>
        <dbReference type="EMBL" id="PXX66581.1"/>
    </source>
</evidence>
<feature type="region of interest" description="Disordered" evidence="2">
    <location>
        <begin position="247"/>
        <end position="287"/>
    </location>
</feature>
<organism evidence="4 5">
    <name type="scientific">Nocardia tenerifensis</name>
    <dbReference type="NCBI Taxonomy" id="228006"/>
    <lineage>
        <taxon>Bacteria</taxon>
        <taxon>Bacillati</taxon>
        <taxon>Actinomycetota</taxon>
        <taxon>Actinomycetes</taxon>
        <taxon>Mycobacteriales</taxon>
        <taxon>Nocardiaceae</taxon>
        <taxon>Nocardia</taxon>
    </lineage>
</organism>
<accession>A0A318K413</accession>
<sequence length="335" mass="34537">MERHSAAMIEPPKPGFTGVVWEAREPERLARDLTTGPGSVPMAEAAAEWARLATVFGAAVLEYEQVLATLRSAWQSGRSGEVMDKVTTLRDWLVDAATTATENAARLQTQIAAYEVAKLTMPNTADIQQIQQVQHMLENMGAMLGAPIRAVAAGNDAEADVAKAVASRVMRSYETAAEPLATPWQHQEPPKIAPEQPLAAEQAAVAAATAAPKSLPGLGGVPIGSIAMPNLPPRALSAYRAPVYSQATTTTEPTTKATQVGTANATGQSAPMAPGAMGGAGASQDSARFPRASLAGEGDQIGLEGEIQAAPAVLGGTESVAKAPTETRTESGGAP</sequence>
<dbReference type="SUPFAM" id="SSF140459">
    <property type="entry name" value="PE/PPE dimer-like"/>
    <property type="match status" value="1"/>
</dbReference>
<feature type="domain" description="PPE" evidence="3">
    <location>
        <begin position="21"/>
        <end position="183"/>
    </location>
</feature>
<proteinExistence type="inferred from homology"/>
<evidence type="ECO:0000259" key="3">
    <source>
        <dbReference type="Pfam" id="PF00823"/>
    </source>
</evidence>
<comment type="similarity">
    <text evidence="1">Belongs to the mycobacterial PPE family.</text>
</comment>
<dbReference type="AlphaFoldDB" id="A0A318K413"/>
<comment type="caution">
    <text evidence="4">The sequence shown here is derived from an EMBL/GenBank/DDBJ whole genome shotgun (WGS) entry which is preliminary data.</text>
</comment>
<dbReference type="Pfam" id="PF00823">
    <property type="entry name" value="PPE"/>
    <property type="match status" value="1"/>
</dbReference>
<keyword evidence="5" id="KW-1185">Reference proteome</keyword>
<evidence type="ECO:0000256" key="1">
    <source>
        <dbReference type="ARBA" id="ARBA00010652"/>
    </source>
</evidence>
<dbReference type="Proteomes" id="UP000247569">
    <property type="component" value="Unassembled WGS sequence"/>
</dbReference>
<evidence type="ECO:0000256" key="2">
    <source>
        <dbReference type="SAM" id="MobiDB-lite"/>
    </source>
</evidence>
<gene>
    <name evidence="4" type="ORF">DFR70_103330</name>
</gene>
<feature type="compositionally biased region" description="Low complexity" evidence="2">
    <location>
        <begin position="248"/>
        <end position="258"/>
    </location>
</feature>
<reference evidence="4 5" key="1">
    <citation type="submission" date="2018-05" db="EMBL/GenBank/DDBJ databases">
        <title>Genomic Encyclopedia of Type Strains, Phase IV (KMG-IV): sequencing the most valuable type-strain genomes for metagenomic binning, comparative biology and taxonomic classification.</title>
        <authorList>
            <person name="Goeker M."/>
        </authorList>
    </citation>
    <scope>NUCLEOTIDE SEQUENCE [LARGE SCALE GENOMIC DNA]</scope>
    <source>
        <strain evidence="4 5">DSM 44704</strain>
    </source>
</reference>
<dbReference type="InterPro" id="IPR038332">
    <property type="entry name" value="PPE_sf"/>
</dbReference>